<dbReference type="Proteomes" id="UP000252669">
    <property type="component" value="Unassembled WGS sequence"/>
</dbReference>
<dbReference type="Pfam" id="PF01127">
    <property type="entry name" value="Sdh_cyt"/>
    <property type="match status" value="1"/>
</dbReference>
<evidence type="ECO:0000256" key="3">
    <source>
        <dbReference type="ARBA" id="ARBA00022692"/>
    </source>
</evidence>
<keyword evidence="4 8" id="KW-0479">Metal-binding</keyword>
<evidence type="ECO:0000256" key="4">
    <source>
        <dbReference type="ARBA" id="ARBA00022723"/>
    </source>
</evidence>
<keyword evidence="5 10" id="KW-1133">Transmembrane helix</keyword>
<dbReference type="SUPFAM" id="SSF81343">
    <property type="entry name" value="Fumarate reductase respiratory complex transmembrane subunits"/>
    <property type="match status" value="1"/>
</dbReference>
<feature type="binding site" description="axial binding residue" evidence="9">
    <location>
        <position position="42"/>
    </location>
    <ligand>
        <name>heme b</name>
        <dbReference type="ChEBI" id="CHEBI:60344"/>
        <label>bD</label>
    </ligand>
    <ligandPart>
        <name>Fe</name>
        <dbReference type="ChEBI" id="CHEBI:18248"/>
    </ligandPart>
</feature>
<feature type="transmembrane region" description="Helical" evidence="10">
    <location>
        <begin position="165"/>
        <end position="189"/>
    </location>
</feature>
<keyword evidence="3 10" id="KW-0812">Transmembrane</keyword>
<evidence type="ECO:0000256" key="1">
    <source>
        <dbReference type="ARBA" id="ARBA00004370"/>
    </source>
</evidence>
<dbReference type="OrthoDB" id="5345350at2"/>
<feature type="transmembrane region" description="Helical" evidence="10">
    <location>
        <begin position="123"/>
        <end position="145"/>
    </location>
</feature>
<dbReference type="AlphaFoldDB" id="A0A366MTA5"/>
<evidence type="ECO:0000256" key="8">
    <source>
        <dbReference type="PIRNR" id="PIRNR000177"/>
    </source>
</evidence>
<proteinExistence type="predicted"/>
<organism evidence="11 12">
    <name type="scientific">Aliarcobacter vitoriensis</name>
    <dbReference type="NCBI Taxonomy" id="2011099"/>
    <lineage>
        <taxon>Bacteria</taxon>
        <taxon>Pseudomonadati</taxon>
        <taxon>Campylobacterota</taxon>
        <taxon>Epsilonproteobacteria</taxon>
        <taxon>Campylobacterales</taxon>
        <taxon>Arcobacteraceae</taxon>
        <taxon>Aliarcobacter</taxon>
    </lineage>
</organism>
<evidence type="ECO:0000256" key="7">
    <source>
        <dbReference type="ARBA" id="ARBA00023136"/>
    </source>
</evidence>
<keyword evidence="7 8" id="KW-0472">Membrane</keyword>
<keyword evidence="6 8" id="KW-0408">Iron</keyword>
<accession>A0A366MTA5</accession>
<evidence type="ECO:0000256" key="6">
    <source>
        <dbReference type="ARBA" id="ARBA00023004"/>
    </source>
</evidence>
<dbReference type="InterPro" id="IPR004224">
    <property type="entry name" value="Fum_red_B_TM"/>
</dbReference>
<gene>
    <name evidence="11" type="ORF">CRU91_05735</name>
</gene>
<dbReference type="CDD" id="cd00581">
    <property type="entry name" value="QFR_TypeB_TM"/>
    <property type="match status" value="1"/>
</dbReference>
<dbReference type="GO" id="GO:0006099">
    <property type="term" value="P:tricarboxylic acid cycle"/>
    <property type="evidence" value="ECO:0007669"/>
    <property type="project" value="UniProtKB-UniRule"/>
</dbReference>
<evidence type="ECO:0000256" key="9">
    <source>
        <dbReference type="PIRSR" id="PIRSR000177-1"/>
    </source>
</evidence>
<dbReference type="PIRSF" id="PIRSF000177">
    <property type="entry name" value="Fumar_rd_cyt_b"/>
    <property type="match status" value="1"/>
</dbReference>
<keyword evidence="8" id="KW-0813">Transport</keyword>
<comment type="subcellular location">
    <subcellularLocation>
        <location evidence="8">Cell inner membrane</location>
    </subcellularLocation>
    <subcellularLocation>
        <location evidence="1">Membrane</location>
    </subcellularLocation>
</comment>
<evidence type="ECO:0000313" key="12">
    <source>
        <dbReference type="Proteomes" id="UP000252669"/>
    </source>
</evidence>
<keyword evidence="8" id="KW-1003">Cell membrane</keyword>
<keyword evidence="8" id="KW-0816">Tricarboxylic acid cycle</keyword>
<comment type="caution">
    <text evidence="11">The sequence shown here is derived from an EMBL/GenBank/DDBJ whole genome shotgun (WGS) entry which is preliminary data.</text>
</comment>
<dbReference type="NCBIfam" id="NF010072">
    <property type="entry name" value="PRK13553.1"/>
    <property type="match status" value="1"/>
</dbReference>
<evidence type="ECO:0000256" key="10">
    <source>
        <dbReference type="SAM" id="Phobius"/>
    </source>
</evidence>
<keyword evidence="8" id="KW-0249">Electron transport</keyword>
<comment type="function">
    <text evidence="8">The fumarate reductase enzyme complex is required for fumarate respiration. This subunit anchors the complex in the membrane and binds a diheme cytochrome b.</text>
</comment>
<evidence type="ECO:0000256" key="2">
    <source>
        <dbReference type="ARBA" id="ARBA00022617"/>
    </source>
</evidence>
<name>A0A366MTA5_9BACT</name>
<dbReference type="RefSeq" id="WP_113894265.1">
    <property type="nucleotide sequence ID" value="NZ_JANJGA010000009.1"/>
</dbReference>
<feature type="binding site" description="axial binding residue" evidence="9">
    <location>
        <position position="91"/>
    </location>
    <ligand>
        <name>heme b</name>
        <dbReference type="ChEBI" id="CHEBI:60344"/>
        <label>bD</label>
    </ligand>
    <ligandPart>
        <name>Fe</name>
        <dbReference type="ChEBI" id="CHEBI:18248"/>
    </ligandPart>
</feature>
<evidence type="ECO:0000313" key="11">
    <source>
        <dbReference type="EMBL" id="RBQ29083.1"/>
    </source>
</evidence>
<keyword evidence="2 8" id="KW-0349">Heme</keyword>
<feature type="binding site" description="axial binding residue" evidence="9">
    <location>
        <position position="141"/>
    </location>
    <ligand>
        <name>heme b</name>
        <dbReference type="ChEBI" id="CHEBI:60344"/>
        <label>bD</label>
    </ligand>
    <ligandPart>
        <name>Fe</name>
        <dbReference type="ChEBI" id="CHEBI:18248"/>
    </ligandPart>
</feature>
<dbReference type="InterPro" id="IPR034804">
    <property type="entry name" value="SQR/QFR_C/D"/>
</dbReference>
<dbReference type="Gene3D" id="1.20.1300.10">
    <property type="entry name" value="Fumarate reductase/succinate dehydrogenase, transmembrane subunit"/>
    <property type="match status" value="1"/>
</dbReference>
<protein>
    <recommendedName>
        <fullName evidence="8">Fumarate reductase cytochrome b subunit</fullName>
    </recommendedName>
</protein>
<feature type="transmembrane region" description="Helical" evidence="10">
    <location>
        <begin position="210"/>
        <end position="230"/>
    </location>
</feature>
<reference evidence="11 12" key="1">
    <citation type="submission" date="2017-10" db="EMBL/GenBank/DDBJ databases">
        <title>Genomics of the genus Arcobacter.</title>
        <authorList>
            <person name="Perez-Cataluna A."/>
            <person name="Figueras M.J."/>
        </authorList>
    </citation>
    <scope>NUCLEOTIDE SEQUENCE [LARGE SCALE GENOMIC DNA]</scope>
    <source>
        <strain evidence="11 12">CECT 9230</strain>
    </source>
</reference>
<feature type="transmembrane region" description="Helical" evidence="10">
    <location>
        <begin position="71"/>
        <end position="94"/>
    </location>
</feature>
<dbReference type="EMBL" id="PDKB01000008">
    <property type="protein sequence ID" value="RBQ29083.1"/>
    <property type="molecule type" value="Genomic_DNA"/>
</dbReference>
<evidence type="ECO:0000256" key="5">
    <source>
        <dbReference type="ARBA" id="ARBA00022989"/>
    </source>
</evidence>
<dbReference type="GO" id="GO:0005886">
    <property type="term" value="C:plasma membrane"/>
    <property type="evidence" value="ECO:0007669"/>
    <property type="project" value="UniProtKB-SubCell"/>
</dbReference>
<dbReference type="GO" id="GO:0046872">
    <property type="term" value="F:metal ion binding"/>
    <property type="evidence" value="ECO:0007669"/>
    <property type="project" value="UniProtKB-UniRule"/>
</dbReference>
<dbReference type="InterPro" id="IPR000701">
    <property type="entry name" value="SuccDH_FuR_B_TM-su"/>
</dbReference>
<feature type="transmembrane region" description="Helical" evidence="10">
    <location>
        <begin position="26"/>
        <end position="51"/>
    </location>
</feature>
<sequence length="267" mass="30410">MSDLIEGYLGKTVERKKSRLPAKLDFIQSFTGGFLALFMWAHMMLVASILVSNDFMYQVTKLLEGSFIFEGGNPLLVSIAALVIFVIFIVHAALGMRKLPGNFRQYQLIKTHSKSMNHDDTKLWFIQAFTGFAMFFLGSIHIYIIMTHPDQIGPYESSARVWEEYMWPLYILLLLAVEFHGTIGLYRLCVKWGWFDGDNPKATRKALKKVKWALTVFFLVLGFATLAAYMKIGYENSKNNIPRDSFKPSSAQIMNYELKTKSVGGIA</sequence>
<feature type="binding site" description="axial binding residue" evidence="9">
    <location>
        <position position="180"/>
    </location>
    <ligand>
        <name>heme b</name>
        <dbReference type="ChEBI" id="CHEBI:60344"/>
        <label>bD</label>
    </ligand>
    <ligandPart>
        <name>Fe</name>
        <dbReference type="ChEBI" id="CHEBI:18248"/>
    </ligandPart>
</feature>
<keyword evidence="12" id="KW-1185">Reference proteome</keyword>